<dbReference type="PRINTS" id="PR00261">
    <property type="entry name" value="LDLRECEPTOR"/>
</dbReference>
<feature type="disulfide bond" evidence="2">
    <location>
        <begin position="408"/>
        <end position="426"/>
    </location>
</feature>
<dbReference type="Pfam" id="PF00057">
    <property type="entry name" value="Ldl_recept_a"/>
    <property type="match status" value="1"/>
</dbReference>
<proteinExistence type="predicted"/>
<accession>A0A7R9H1L9</accession>
<gene>
    <name evidence="4" type="ORF">TCEB3V08_LOCUS7533</name>
</gene>
<feature type="domain" description="Peptidase S1A nudel" evidence="3">
    <location>
        <begin position="101"/>
        <end position="215"/>
    </location>
</feature>
<dbReference type="InterPro" id="IPR036055">
    <property type="entry name" value="LDL_receptor-like_sf"/>
</dbReference>
<dbReference type="Gene3D" id="4.10.400.10">
    <property type="entry name" value="Low-density Lipoprotein Receptor"/>
    <property type="match status" value="2"/>
</dbReference>
<keyword evidence="1 2" id="KW-1015">Disulfide bond</keyword>
<comment type="caution">
    <text evidence="2">Lacks conserved residue(s) required for the propagation of feature annotation.</text>
</comment>
<dbReference type="SUPFAM" id="SSF50494">
    <property type="entry name" value="Trypsin-like serine proteases"/>
    <property type="match status" value="1"/>
</dbReference>
<protein>
    <recommendedName>
        <fullName evidence="3">Peptidase S1A nudel domain-containing protein</fullName>
    </recommendedName>
</protein>
<dbReference type="SMART" id="SM00192">
    <property type="entry name" value="LDLa"/>
    <property type="match status" value="2"/>
</dbReference>
<evidence type="ECO:0000256" key="1">
    <source>
        <dbReference type="ARBA" id="ARBA00023157"/>
    </source>
</evidence>
<dbReference type="PROSITE" id="PS01209">
    <property type="entry name" value="LDLRA_1"/>
    <property type="match status" value="1"/>
</dbReference>
<sequence>MALVTWKVIFRASVPAFAWSESVKSFYKTTLNTPSRDSKFDLPCCSGYEGFQEVQAQVDPLQKVSDWGPVNKRSSRGHPGVQTCPGLYVKCASQLSAQNRWPWHAALYVGGVYKCSAALIDSRWLLASSYCVQDSDVYREYVTAQLGVPLPELGVLTLWEQLIRVDEAKPVLQTEVVLLHLERAPSLNRHVWPLVLLQEYSAPQSSYECVALGQDSSNAVVSLRLKPMLSFVEPGEIYFQGLEQTEACTDSTNTFPWSGVVACRQKRGWYPAGVYYQPDGLCGFKYDTHAVSVVDILPHIRATMGELTTNLTLVTVLCPPDEGSSPVKAPFCDTVQCPLGPCLNSSALCDGVPHCRDSMDESLSVCTRRKRECLQEPNDPSCDRSKVPCGCIASASCVVVCRAGQLRCRNRRCVDKSNFCDGVDDCGDSSDEPSTCDCSDYLKMATPRLICDGKWNCLNKMDEKDCGCHDNTFQCPK</sequence>
<dbReference type="InterPro" id="IPR023415">
    <property type="entry name" value="LDLR_class-A_CS"/>
</dbReference>
<evidence type="ECO:0000259" key="3">
    <source>
        <dbReference type="Pfam" id="PF09342"/>
    </source>
</evidence>
<feature type="disulfide bond" evidence="2">
    <location>
        <begin position="337"/>
        <end position="355"/>
    </location>
</feature>
<dbReference type="Pfam" id="PF09342">
    <property type="entry name" value="DUF1986"/>
    <property type="match status" value="1"/>
</dbReference>
<dbReference type="CDD" id="cd00112">
    <property type="entry name" value="LDLa"/>
    <property type="match status" value="1"/>
</dbReference>
<organism evidence="4">
    <name type="scientific">Timema cristinae</name>
    <name type="common">Walking stick</name>
    <dbReference type="NCBI Taxonomy" id="61476"/>
    <lineage>
        <taxon>Eukaryota</taxon>
        <taxon>Metazoa</taxon>
        <taxon>Ecdysozoa</taxon>
        <taxon>Arthropoda</taxon>
        <taxon>Hexapoda</taxon>
        <taxon>Insecta</taxon>
        <taxon>Pterygota</taxon>
        <taxon>Neoptera</taxon>
        <taxon>Polyneoptera</taxon>
        <taxon>Phasmatodea</taxon>
        <taxon>Timematodea</taxon>
        <taxon>Timematoidea</taxon>
        <taxon>Timematidae</taxon>
        <taxon>Timema</taxon>
    </lineage>
</organism>
<dbReference type="AlphaFoldDB" id="A0A7R9H1L9"/>
<name>A0A7R9H1L9_TIMCR</name>
<evidence type="ECO:0000313" key="4">
    <source>
        <dbReference type="EMBL" id="CAD7404503.1"/>
    </source>
</evidence>
<dbReference type="InterPro" id="IPR043504">
    <property type="entry name" value="Peptidase_S1_PA_chymotrypsin"/>
</dbReference>
<reference evidence="4" key="1">
    <citation type="submission" date="2020-11" db="EMBL/GenBank/DDBJ databases">
        <authorList>
            <person name="Tran Van P."/>
        </authorList>
    </citation>
    <scope>NUCLEOTIDE SEQUENCE</scope>
</reference>
<dbReference type="SUPFAM" id="SSF57424">
    <property type="entry name" value="LDL receptor-like module"/>
    <property type="match status" value="2"/>
</dbReference>
<dbReference type="Gene3D" id="2.40.10.10">
    <property type="entry name" value="Trypsin-like serine proteases"/>
    <property type="match status" value="2"/>
</dbReference>
<dbReference type="PROSITE" id="PS50068">
    <property type="entry name" value="LDLRA_2"/>
    <property type="match status" value="2"/>
</dbReference>
<dbReference type="InterPro" id="IPR002172">
    <property type="entry name" value="LDrepeatLR_classA_rpt"/>
</dbReference>
<dbReference type="InterPro" id="IPR009003">
    <property type="entry name" value="Peptidase_S1_PA"/>
</dbReference>
<dbReference type="InterPro" id="IPR015420">
    <property type="entry name" value="Peptidase_S1A_nudel"/>
</dbReference>
<dbReference type="EMBL" id="OC319174">
    <property type="protein sequence ID" value="CAD7404503.1"/>
    <property type="molecule type" value="Genomic_DNA"/>
</dbReference>
<feature type="disulfide bond" evidence="2">
    <location>
        <begin position="401"/>
        <end position="413"/>
    </location>
</feature>
<evidence type="ECO:0000256" key="2">
    <source>
        <dbReference type="PROSITE-ProRule" id="PRU00124"/>
    </source>
</evidence>